<proteinExistence type="predicted"/>
<evidence type="ECO:0000313" key="3">
    <source>
        <dbReference type="Proteomes" id="UP001187192"/>
    </source>
</evidence>
<feature type="transmembrane region" description="Helical" evidence="1">
    <location>
        <begin position="87"/>
        <end position="114"/>
    </location>
</feature>
<dbReference type="Proteomes" id="UP001187192">
    <property type="component" value="Unassembled WGS sequence"/>
</dbReference>
<dbReference type="AlphaFoldDB" id="A0AA88AGU7"/>
<name>A0AA88AGU7_FICCA</name>
<accession>A0AA88AGU7</accession>
<keyword evidence="1" id="KW-0812">Transmembrane</keyword>
<dbReference type="EMBL" id="BTGU01000043">
    <property type="protein sequence ID" value="GMN52802.1"/>
    <property type="molecule type" value="Genomic_DNA"/>
</dbReference>
<keyword evidence="1" id="KW-1133">Transmembrane helix</keyword>
<gene>
    <name evidence="2" type="ORF">TIFTF001_021942</name>
</gene>
<sequence length="193" mass="21503">MRKVIYSGASVVTVPAKDTRWGLGGAKGVVVHVSIYVNEARNGEERDDGSKRVKNRECVEVTAGLGGLCFGEIEEGKGRGFDGTLRLSTLAMVVIFLHAAFPVLIDFHFVLVFLNNNDGYPIVRVHVYSPYLDLSNLLVLLDLWLCRVFGHLCDLRPWLPIDRQFPLLVGTLLSRAWCMLVSNVPRYLSIFGP</sequence>
<comment type="caution">
    <text evidence="2">The sequence shown here is derived from an EMBL/GenBank/DDBJ whole genome shotgun (WGS) entry which is preliminary data.</text>
</comment>
<evidence type="ECO:0000313" key="2">
    <source>
        <dbReference type="EMBL" id="GMN52802.1"/>
    </source>
</evidence>
<evidence type="ECO:0000256" key="1">
    <source>
        <dbReference type="SAM" id="Phobius"/>
    </source>
</evidence>
<organism evidence="2 3">
    <name type="scientific">Ficus carica</name>
    <name type="common">Common fig</name>
    <dbReference type="NCBI Taxonomy" id="3494"/>
    <lineage>
        <taxon>Eukaryota</taxon>
        <taxon>Viridiplantae</taxon>
        <taxon>Streptophyta</taxon>
        <taxon>Embryophyta</taxon>
        <taxon>Tracheophyta</taxon>
        <taxon>Spermatophyta</taxon>
        <taxon>Magnoliopsida</taxon>
        <taxon>eudicotyledons</taxon>
        <taxon>Gunneridae</taxon>
        <taxon>Pentapetalae</taxon>
        <taxon>rosids</taxon>
        <taxon>fabids</taxon>
        <taxon>Rosales</taxon>
        <taxon>Moraceae</taxon>
        <taxon>Ficeae</taxon>
        <taxon>Ficus</taxon>
    </lineage>
</organism>
<keyword evidence="3" id="KW-1185">Reference proteome</keyword>
<protein>
    <submittedName>
        <fullName evidence="2">Uncharacterized protein</fullName>
    </submittedName>
</protein>
<keyword evidence="1" id="KW-0472">Membrane</keyword>
<reference evidence="2" key="1">
    <citation type="submission" date="2023-07" db="EMBL/GenBank/DDBJ databases">
        <title>draft genome sequence of fig (Ficus carica).</title>
        <authorList>
            <person name="Takahashi T."/>
            <person name="Nishimura K."/>
        </authorList>
    </citation>
    <scope>NUCLEOTIDE SEQUENCE</scope>
</reference>